<feature type="transmembrane region" description="Helical" evidence="6">
    <location>
        <begin position="209"/>
        <end position="231"/>
    </location>
</feature>
<gene>
    <name evidence="8" type="primary">osta-3_0</name>
    <name evidence="7" type="synonym">osta-3_1</name>
    <name evidence="8" type="ORF">FJT64_017135</name>
    <name evidence="7" type="ORF">FJT64_019363</name>
</gene>
<evidence type="ECO:0000256" key="3">
    <source>
        <dbReference type="ARBA" id="ARBA00022989"/>
    </source>
</evidence>
<feature type="transmembrane region" description="Helical" evidence="6">
    <location>
        <begin position="252"/>
        <end position="272"/>
    </location>
</feature>
<evidence type="ECO:0000256" key="6">
    <source>
        <dbReference type="SAM" id="Phobius"/>
    </source>
</evidence>
<evidence type="ECO:0000256" key="1">
    <source>
        <dbReference type="ARBA" id="ARBA00004141"/>
    </source>
</evidence>
<dbReference type="Proteomes" id="UP000440578">
    <property type="component" value="Unassembled WGS sequence"/>
</dbReference>
<keyword evidence="4 6" id="KW-0472">Membrane</keyword>
<keyword evidence="3 6" id="KW-1133">Transmembrane helix</keyword>
<dbReference type="InterPro" id="IPR005178">
    <property type="entry name" value="Ostalpha/TMEM184C"/>
</dbReference>
<protein>
    <submittedName>
        <fullName evidence="8">Organic solute transporter alpha-like protein 3</fullName>
    </submittedName>
</protein>
<feature type="transmembrane region" description="Helical" evidence="6">
    <location>
        <begin position="284"/>
        <end position="305"/>
    </location>
</feature>
<dbReference type="EMBL" id="VIIS01000390">
    <property type="protein sequence ID" value="KAF0309557.1"/>
    <property type="molecule type" value="Genomic_DNA"/>
</dbReference>
<feature type="transmembrane region" description="Helical" evidence="6">
    <location>
        <begin position="173"/>
        <end position="194"/>
    </location>
</feature>
<accession>A0A6A4WYX3</accession>
<evidence type="ECO:0000256" key="2">
    <source>
        <dbReference type="ARBA" id="ARBA00022692"/>
    </source>
</evidence>
<dbReference type="AlphaFoldDB" id="A0A6A4WYX3"/>
<keyword evidence="2 6" id="KW-0812">Transmembrane</keyword>
<evidence type="ECO:0000313" key="9">
    <source>
        <dbReference type="Proteomes" id="UP000440578"/>
    </source>
</evidence>
<evidence type="ECO:0000313" key="7">
    <source>
        <dbReference type="EMBL" id="KAF0309557.1"/>
    </source>
</evidence>
<comment type="subcellular location">
    <subcellularLocation>
        <location evidence="1">Membrane</location>
        <topology evidence="1">Multi-pass membrane protein</topology>
    </subcellularLocation>
</comment>
<dbReference type="OrthoDB" id="5832279at2759"/>
<feature type="transmembrane region" description="Helical" evidence="6">
    <location>
        <begin position="110"/>
        <end position="128"/>
    </location>
</feature>
<dbReference type="EMBL" id="VIIS01000190">
    <property type="protein sequence ID" value="KAF0312145.1"/>
    <property type="molecule type" value="Genomic_DNA"/>
</dbReference>
<dbReference type="Pfam" id="PF03619">
    <property type="entry name" value="Solute_trans_a"/>
    <property type="match status" value="1"/>
</dbReference>
<dbReference type="SMART" id="SM01417">
    <property type="entry name" value="Solute_trans_a"/>
    <property type="match status" value="1"/>
</dbReference>
<feature type="transmembrane region" description="Helical" evidence="6">
    <location>
        <begin position="42"/>
        <end position="66"/>
    </location>
</feature>
<sequence length="368" mass="40710">MTAPEGDGNPPDVGATDNPDCQRAIRATTTAQLLEDLGGYAIALWTIASVIVVILLLLMVRTTLYVNKAAPKHWRRKIVWISSIYPFVCLMCLCSLIVPGANTLLSDVGIIFISIGVSKFVDLCMMYFGGETSLLLAVGQIDVPLAARPLCCCYRPCCPSVAMSKHHLKMMKMLVYQLPFTQSAYCLIYSYLFIANVTSPGQIAFNDAYIYLTVFNVVSTLSAMYGLSMFLQVTKGNLQHYHFMAKAVVMKLTLIFVKFQDIIFTISINYGGVSSTKHMPPLVYGFYIRDIVVLLEMFMLGLLAHRLYTEPKQYRVAAERLSKARLQPLAPGNSDSNSDSDCDSDDGTQRPVTGGKRYEKIHTPAGGE</sequence>
<keyword evidence="9" id="KW-1185">Reference proteome</keyword>
<feature type="transmembrane region" description="Helical" evidence="6">
    <location>
        <begin position="78"/>
        <end position="98"/>
    </location>
</feature>
<proteinExistence type="predicted"/>
<evidence type="ECO:0000256" key="5">
    <source>
        <dbReference type="SAM" id="MobiDB-lite"/>
    </source>
</evidence>
<comment type="caution">
    <text evidence="8">The sequence shown here is derived from an EMBL/GenBank/DDBJ whole genome shotgun (WGS) entry which is preliminary data.</text>
</comment>
<reference evidence="8 9" key="1">
    <citation type="submission" date="2019-07" db="EMBL/GenBank/DDBJ databases">
        <title>Draft genome assembly of a fouling barnacle, Amphibalanus amphitrite (Darwin, 1854): The first reference genome for Thecostraca.</title>
        <authorList>
            <person name="Kim W."/>
        </authorList>
    </citation>
    <scope>NUCLEOTIDE SEQUENCE [LARGE SCALE GENOMIC DNA]</scope>
    <source>
        <strain evidence="8">SNU_AA5</strain>
        <tissue evidence="8">Soma without cirri and trophi</tissue>
    </source>
</reference>
<organism evidence="8 9">
    <name type="scientific">Amphibalanus amphitrite</name>
    <name type="common">Striped barnacle</name>
    <name type="synonym">Balanus amphitrite</name>
    <dbReference type="NCBI Taxonomy" id="1232801"/>
    <lineage>
        <taxon>Eukaryota</taxon>
        <taxon>Metazoa</taxon>
        <taxon>Ecdysozoa</taxon>
        <taxon>Arthropoda</taxon>
        <taxon>Crustacea</taxon>
        <taxon>Multicrustacea</taxon>
        <taxon>Cirripedia</taxon>
        <taxon>Thoracica</taxon>
        <taxon>Thoracicalcarea</taxon>
        <taxon>Balanomorpha</taxon>
        <taxon>Balanoidea</taxon>
        <taxon>Balanidae</taxon>
        <taxon>Amphibalaninae</taxon>
        <taxon>Amphibalanus</taxon>
    </lineage>
</organism>
<name>A0A6A4WYX3_AMPAM</name>
<evidence type="ECO:0000256" key="4">
    <source>
        <dbReference type="ARBA" id="ARBA00023136"/>
    </source>
</evidence>
<feature type="region of interest" description="Disordered" evidence="5">
    <location>
        <begin position="326"/>
        <end position="368"/>
    </location>
</feature>
<evidence type="ECO:0000313" key="8">
    <source>
        <dbReference type="EMBL" id="KAF0312145.1"/>
    </source>
</evidence>
<dbReference type="GO" id="GO:0016020">
    <property type="term" value="C:membrane"/>
    <property type="evidence" value="ECO:0007669"/>
    <property type="project" value="UniProtKB-SubCell"/>
</dbReference>
<dbReference type="PANTHER" id="PTHR23423">
    <property type="entry name" value="ORGANIC SOLUTE TRANSPORTER-RELATED"/>
    <property type="match status" value="1"/>
</dbReference>